<name>A0A6I0SHJ6_BACT4</name>
<dbReference type="Proteomes" id="UP000436825">
    <property type="component" value="Unassembled WGS sequence"/>
</dbReference>
<evidence type="ECO:0000313" key="4">
    <source>
        <dbReference type="Proteomes" id="UP000436825"/>
    </source>
</evidence>
<dbReference type="EMBL" id="WCRS01000002">
    <property type="protein sequence ID" value="KAB4477758.1"/>
    <property type="molecule type" value="Genomic_DNA"/>
</dbReference>
<dbReference type="Proteomes" id="UP000488521">
    <property type="component" value="Unassembled WGS sequence"/>
</dbReference>
<protein>
    <submittedName>
        <fullName evidence="3">Uncharacterized protein</fullName>
    </submittedName>
</protein>
<proteinExistence type="predicted"/>
<feature type="compositionally biased region" description="Basic and acidic residues" evidence="1">
    <location>
        <begin position="70"/>
        <end position="81"/>
    </location>
</feature>
<feature type="region of interest" description="Disordered" evidence="1">
    <location>
        <begin position="62"/>
        <end position="81"/>
    </location>
</feature>
<evidence type="ECO:0000313" key="3">
    <source>
        <dbReference type="EMBL" id="KAB4477758.1"/>
    </source>
</evidence>
<dbReference type="AlphaFoldDB" id="A0A6I0SHJ6"/>
<dbReference type="RefSeq" id="WP_054959089.1">
    <property type="nucleotide sequence ID" value="NZ_BAABZI010000001.1"/>
</dbReference>
<evidence type="ECO:0000313" key="2">
    <source>
        <dbReference type="EMBL" id="KAB4458042.1"/>
    </source>
</evidence>
<organism evidence="3 5">
    <name type="scientific">Bacteroides thetaiotaomicron</name>
    <dbReference type="NCBI Taxonomy" id="818"/>
    <lineage>
        <taxon>Bacteria</taxon>
        <taxon>Pseudomonadati</taxon>
        <taxon>Bacteroidota</taxon>
        <taxon>Bacteroidia</taxon>
        <taxon>Bacteroidales</taxon>
        <taxon>Bacteroidaceae</taxon>
        <taxon>Bacteroides</taxon>
    </lineage>
</organism>
<evidence type="ECO:0000313" key="5">
    <source>
        <dbReference type="Proteomes" id="UP000488521"/>
    </source>
</evidence>
<evidence type="ECO:0000256" key="1">
    <source>
        <dbReference type="SAM" id="MobiDB-lite"/>
    </source>
</evidence>
<sequence>MSNVEEHAHEQKAGMKCPQCGAFIETSIFELLTSSTLSCPSCHLRLSIDRMKSKPAFDALRKVQQAQQNLEEKSKHDREKR</sequence>
<dbReference type="EMBL" id="WCRW01000002">
    <property type="protein sequence ID" value="KAB4458042.1"/>
    <property type="molecule type" value="Genomic_DNA"/>
</dbReference>
<comment type="caution">
    <text evidence="3">The sequence shown here is derived from an EMBL/GenBank/DDBJ whole genome shotgun (WGS) entry which is preliminary data.</text>
</comment>
<accession>A0A6I0SHJ6</accession>
<reference evidence="4 5" key="1">
    <citation type="journal article" date="2019" name="Nat. Med.">
        <title>A library of human gut bacterial isolates paired with longitudinal multiomics data enables mechanistic microbiome research.</title>
        <authorList>
            <person name="Poyet M."/>
            <person name="Groussin M."/>
            <person name="Gibbons S.M."/>
            <person name="Avila-Pacheco J."/>
            <person name="Jiang X."/>
            <person name="Kearney S.M."/>
            <person name="Perrotta A.R."/>
            <person name="Berdy B."/>
            <person name="Zhao S."/>
            <person name="Lieberman T.D."/>
            <person name="Swanson P.K."/>
            <person name="Smith M."/>
            <person name="Roesemann S."/>
            <person name="Alexander J.E."/>
            <person name="Rich S.A."/>
            <person name="Livny J."/>
            <person name="Vlamakis H."/>
            <person name="Clish C."/>
            <person name="Bullock K."/>
            <person name="Deik A."/>
            <person name="Scott J."/>
            <person name="Pierce K.A."/>
            <person name="Xavier R.J."/>
            <person name="Alm E.J."/>
        </authorList>
    </citation>
    <scope>NUCLEOTIDE SEQUENCE [LARGE SCALE GENOMIC DNA]</scope>
    <source>
        <strain evidence="3 5">BIOML-A156</strain>
        <strain evidence="2 4">BIOML-A160</strain>
    </source>
</reference>
<gene>
    <name evidence="3" type="ORF">GAN59_02160</name>
    <name evidence="2" type="ORF">GAN75_02895</name>
</gene>